<keyword evidence="4 7" id="KW-0472">Membrane</keyword>
<evidence type="ECO:0000256" key="7">
    <source>
        <dbReference type="RuleBase" id="RU079119"/>
    </source>
</evidence>
<comment type="domain">
    <text evidence="7">The DHHC domain is required for palmitoyltransferase activity.</text>
</comment>
<dbReference type="GeneID" id="100377869"/>
<dbReference type="PROSITE" id="PS51257">
    <property type="entry name" value="PROKAR_LIPOPROTEIN"/>
    <property type="match status" value="1"/>
</dbReference>
<evidence type="ECO:0000259" key="9">
    <source>
        <dbReference type="Pfam" id="PF01529"/>
    </source>
</evidence>
<feature type="region of interest" description="Disordered" evidence="8">
    <location>
        <begin position="358"/>
        <end position="541"/>
    </location>
</feature>
<feature type="domain" description="Palmitoyltransferase DHHC" evidence="9">
    <location>
        <begin position="101"/>
        <end position="221"/>
    </location>
</feature>
<dbReference type="RefSeq" id="XP_006815740.1">
    <property type="nucleotide sequence ID" value="XM_006815677.1"/>
</dbReference>
<evidence type="ECO:0000256" key="4">
    <source>
        <dbReference type="ARBA" id="ARBA00023136"/>
    </source>
</evidence>
<dbReference type="PROSITE" id="PS50216">
    <property type="entry name" value="DHHC"/>
    <property type="match status" value="1"/>
</dbReference>
<evidence type="ECO:0000256" key="6">
    <source>
        <dbReference type="ARBA" id="ARBA00047790"/>
    </source>
</evidence>
<feature type="compositionally biased region" description="Basic and acidic residues" evidence="8">
    <location>
        <begin position="529"/>
        <end position="541"/>
    </location>
</feature>
<feature type="transmembrane region" description="Helical" evidence="7">
    <location>
        <begin position="46"/>
        <end position="66"/>
    </location>
</feature>
<accession>A0ABM0M6U9</accession>
<keyword evidence="3 7" id="KW-1133">Transmembrane helix</keyword>
<dbReference type="PANTHER" id="PTHR12349">
    <property type="entry name" value="ANKYRIN REPEAT AND LEM DOMAIN-CONTAINING PROTEIN 2"/>
    <property type="match status" value="1"/>
</dbReference>
<feature type="compositionally biased region" description="Basic and acidic residues" evidence="8">
    <location>
        <begin position="378"/>
        <end position="388"/>
    </location>
</feature>
<feature type="compositionally biased region" description="Polar residues" evidence="8">
    <location>
        <begin position="445"/>
        <end position="459"/>
    </location>
</feature>
<dbReference type="Pfam" id="PF01529">
    <property type="entry name" value="DHHC"/>
    <property type="match status" value="1"/>
</dbReference>
<evidence type="ECO:0000256" key="1">
    <source>
        <dbReference type="ARBA" id="ARBA00004141"/>
    </source>
</evidence>
<feature type="compositionally biased region" description="Low complexity" evidence="8">
    <location>
        <begin position="367"/>
        <end position="377"/>
    </location>
</feature>
<evidence type="ECO:0000256" key="2">
    <source>
        <dbReference type="ARBA" id="ARBA00022692"/>
    </source>
</evidence>
<reference evidence="11" key="1">
    <citation type="submission" date="2025-08" db="UniProtKB">
        <authorList>
            <consortium name="RefSeq"/>
        </authorList>
    </citation>
    <scope>IDENTIFICATION</scope>
    <source>
        <tissue evidence="11">Testes</tissue>
    </source>
</reference>
<feature type="transmembrane region" description="Helical" evidence="7">
    <location>
        <begin position="183"/>
        <end position="209"/>
    </location>
</feature>
<keyword evidence="7" id="KW-0012">Acyltransferase</keyword>
<protein>
    <recommendedName>
        <fullName evidence="7">Palmitoyltransferase</fullName>
        <ecNumber evidence="7">2.3.1.225</ecNumber>
    </recommendedName>
</protein>
<evidence type="ECO:0000256" key="8">
    <source>
        <dbReference type="SAM" id="MobiDB-lite"/>
    </source>
</evidence>
<feature type="compositionally biased region" description="Polar residues" evidence="8">
    <location>
        <begin position="417"/>
        <end position="437"/>
    </location>
</feature>
<organism evidence="10 11">
    <name type="scientific">Saccoglossus kowalevskii</name>
    <name type="common">Acorn worm</name>
    <dbReference type="NCBI Taxonomy" id="10224"/>
    <lineage>
        <taxon>Eukaryota</taxon>
        <taxon>Metazoa</taxon>
        <taxon>Hemichordata</taxon>
        <taxon>Enteropneusta</taxon>
        <taxon>Harrimaniidae</taxon>
        <taxon>Saccoglossus</taxon>
    </lineage>
</organism>
<sequence>MACCKKKCKPSSKYIPVTSAYVLLLGCTSLFYIFPCPTLAEVSLAIPIYEGIVTIFVLANFFLATFMDPGVYPKSAGDEDKDDDFKAPLYKTVEIQGIQVRMKWCTTCNFYRPPRCSHCSVCNNCIERFDHHCPWVNNCVGKRNYRYFFQFLLSLTVHMFSVFAFSLMYVLQHDEELESVNCIMSIIIMCIIALTIIPVVGLTAFHLVLVSRGRSTNEQVTGKFRSGHNPFTKGCYNNFRATLCGPQHPSYIKYNSKKKHKTMTIQVEYMPTQIFESQVQIRVEGNGLPPKPRNHMYKPETNHSHPSVSHSGSDEESQGQDCEPSPPPKPRGSHEDFIREMARSKSDSIQLTMSVNRPRYNVHPPYSSASDILQSQSSHRERQHKVARDNSSVFSRSIDSLDNKPNTVIVSSKKHSTTSSEQMSSPRSGYLSPTSPMSDPEFPRQPSQNSVASTGSRTSGSDHRRMRRPLSFTTALQMSEEAAQLSKEKKIKNSNVGRGGSAGGRYGAGNSYRHTVTPTRQMSATSIENDSRYDTHYEISV</sequence>
<feature type="compositionally biased region" description="Gly residues" evidence="8">
    <location>
        <begin position="497"/>
        <end position="507"/>
    </location>
</feature>
<dbReference type="EC" id="2.3.1.225" evidence="7"/>
<evidence type="ECO:0000313" key="11">
    <source>
        <dbReference type="RefSeq" id="XP_006815740.1"/>
    </source>
</evidence>
<keyword evidence="10" id="KW-1185">Reference proteome</keyword>
<feature type="transmembrane region" description="Helical" evidence="7">
    <location>
        <begin position="14"/>
        <end position="34"/>
    </location>
</feature>
<comment type="catalytic activity">
    <reaction evidence="6">
        <text>L-cysteinyl-[protein] + hexadecanoyl-CoA = S-hexadecanoyl-L-cysteinyl-[protein] + CoA</text>
        <dbReference type="Rhea" id="RHEA:36683"/>
        <dbReference type="Rhea" id="RHEA-COMP:10131"/>
        <dbReference type="Rhea" id="RHEA-COMP:11032"/>
        <dbReference type="ChEBI" id="CHEBI:29950"/>
        <dbReference type="ChEBI" id="CHEBI:57287"/>
        <dbReference type="ChEBI" id="CHEBI:57379"/>
        <dbReference type="ChEBI" id="CHEBI:74151"/>
        <dbReference type="EC" id="2.3.1.225"/>
    </reaction>
    <physiologicalReaction direction="left-to-right" evidence="6">
        <dbReference type="Rhea" id="RHEA:36684"/>
    </physiologicalReaction>
</comment>
<dbReference type="Proteomes" id="UP000694865">
    <property type="component" value="Unplaced"/>
</dbReference>
<comment type="subcellular location">
    <subcellularLocation>
        <location evidence="1">Membrane</location>
        <topology evidence="1">Multi-pass membrane protein</topology>
    </subcellularLocation>
</comment>
<evidence type="ECO:0000256" key="5">
    <source>
        <dbReference type="ARBA" id="ARBA00023463"/>
    </source>
</evidence>
<comment type="similarity">
    <text evidence="5">Belongs to the DHHC palmitoyltransferase family. ERF2/ZDHHC9 subfamily.</text>
</comment>
<feature type="transmembrane region" description="Helical" evidence="7">
    <location>
        <begin position="151"/>
        <end position="171"/>
    </location>
</feature>
<evidence type="ECO:0000256" key="3">
    <source>
        <dbReference type="ARBA" id="ARBA00022989"/>
    </source>
</evidence>
<proteinExistence type="inferred from homology"/>
<dbReference type="PANTHER" id="PTHR12349:SF2">
    <property type="entry name" value="PALMITOYLTRANSFERASE ZDHHC8"/>
    <property type="match status" value="1"/>
</dbReference>
<name>A0ABM0M6U9_SACKO</name>
<keyword evidence="7" id="KW-0808">Transferase</keyword>
<dbReference type="InterPro" id="IPR001594">
    <property type="entry name" value="Palmitoyltrfase_DHHC"/>
</dbReference>
<keyword evidence="2 7" id="KW-0812">Transmembrane</keyword>
<feature type="compositionally biased region" description="Polar residues" evidence="8">
    <location>
        <begin position="389"/>
        <end position="410"/>
    </location>
</feature>
<feature type="region of interest" description="Disordered" evidence="8">
    <location>
        <begin position="284"/>
        <end position="334"/>
    </location>
</feature>
<feature type="compositionally biased region" description="Polar residues" evidence="8">
    <location>
        <begin position="514"/>
        <end position="528"/>
    </location>
</feature>
<evidence type="ECO:0000313" key="10">
    <source>
        <dbReference type="Proteomes" id="UP000694865"/>
    </source>
</evidence>
<gene>
    <name evidence="11" type="primary">LOC100377869</name>
</gene>